<gene>
    <name evidence="3" type="ORF">SAMN06297280_1443</name>
</gene>
<proteinExistence type="predicted"/>
<feature type="domain" description="EAL" evidence="1">
    <location>
        <begin position="1"/>
        <end position="204"/>
    </location>
</feature>
<dbReference type="Gene3D" id="1.10.3210.10">
    <property type="entry name" value="Hypothetical protein af1432"/>
    <property type="match status" value="1"/>
</dbReference>
<dbReference type="Gene3D" id="3.20.20.450">
    <property type="entry name" value="EAL domain"/>
    <property type="match status" value="1"/>
</dbReference>
<dbReference type="InterPro" id="IPR014408">
    <property type="entry name" value="dGMP_Pdiesterase_EAL/HD-GYP"/>
</dbReference>
<keyword evidence="4" id="KW-1185">Reference proteome</keyword>
<evidence type="ECO:0000313" key="4">
    <source>
        <dbReference type="Proteomes" id="UP000219353"/>
    </source>
</evidence>
<dbReference type="SUPFAM" id="SSF141868">
    <property type="entry name" value="EAL domain-like"/>
    <property type="match status" value="1"/>
</dbReference>
<dbReference type="Pfam" id="PF08668">
    <property type="entry name" value="HDOD"/>
    <property type="match status" value="1"/>
</dbReference>
<dbReference type="PROSITE" id="PS50883">
    <property type="entry name" value="EAL"/>
    <property type="match status" value="1"/>
</dbReference>
<protein>
    <submittedName>
        <fullName evidence="3">EAL and modified HD-GYP domain-containing signal transduction protein</fullName>
    </submittedName>
</protein>
<dbReference type="RefSeq" id="WP_097110708.1">
    <property type="nucleotide sequence ID" value="NZ_OBEB01000002.1"/>
</dbReference>
<dbReference type="Pfam" id="PF00563">
    <property type="entry name" value="EAL"/>
    <property type="match status" value="1"/>
</dbReference>
<evidence type="ECO:0000259" key="1">
    <source>
        <dbReference type="PROSITE" id="PS50883"/>
    </source>
</evidence>
<dbReference type="PIRSF" id="PIRSF003180">
    <property type="entry name" value="DiGMPpdiest_YuxH"/>
    <property type="match status" value="1"/>
</dbReference>
<dbReference type="Proteomes" id="UP000219353">
    <property type="component" value="Unassembled WGS sequence"/>
</dbReference>
<reference evidence="4" key="1">
    <citation type="submission" date="2017-09" db="EMBL/GenBank/DDBJ databases">
        <authorList>
            <person name="Varghese N."/>
            <person name="Submissions S."/>
        </authorList>
    </citation>
    <scope>NUCLEOTIDE SEQUENCE [LARGE SCALE GENOMIC DNA]</scope>
    <source>
        <strain evidence="4">CGMCC 1.12461</strain>
    </source>
</reference>
<dbReference type="InterPro" id="IPR013976">
    <property type="entry name" value="HDOD"/>
</dbReference>
<evidence type="ECO:0000259" key="2">
    <source>
        <dbReference type="PROSITE" id="PS51833"/>
    </source>
</evidence>
<evidence type="ECO:0000313" key="3">
    <source>
        <dbReference type="EMBL" id="SNY49512.1"/>
    </source>
</evidence>
<dbReference type="PANTHER" id="PTHR33525">
    <property type="match status" value="1"/>
</dbReference>
<dbReference type="AlphaFoldDB" id="A0A285INF6"/>
<dbReference type="InterPro" id="IPR001633">
    <property type="entry name" value="EAL_dom"/>
</dbReference>
<organism evidence="3 4">
    <name type="scientific">Arsukibacterium tuosuense</name>
    <dbReference type="NCBI Taxonomy" id="1323745"/>
    <lineage>
        <taxon>Bacteria</taxon>
        <taxon>Pseudomonadati</taxon>
        <taxon>Pseudomonadota</taxon>
        <taxon>Gammaproteobacteria</taxon>
        <taxon>Chromatiales</taxon>
        <taxon>Chromatiaceae</taxon>
        <taxon>Arsukibacterium</taxon>
    </lineage>
</organism>
<name>A0A285INF6_9GAMM</name>
<dbReference type="InterPro" id="IPR035919">
    <property type="entry name" value="EAL_sf"/>
</dbReference>
<dbReference type="OrthoDB" id="9804751at2"/>
<dbReference type="PROSITE" id="PS51833">
    <property type="entry name" value="HDOD"/>
    <property type="match status" value="1"/>
</dbReference>
<dbReference type="PANTHER" id="PTHR33525:SF4">
    <property type="entry name" value="CYCLIC DI-GMP PHOSPHODIESTERASE CDGJ"/>
    <property type="match status" value="1"/>
</dbReference>
<dbReference type="EMBL" id="OBEB01000002">
    <property type="protein sequence ID" value="SNY49512.1"/>
    <property type="molecule type" value="Genomic_DNA"/>
</dbReference>
<sequence>MYGYIARQPIFAADKTVYGFELLFRDGEANSFPDIDADEATSKLLLQHHLLLGVESLTGNKPAFINFSADTLLHRFPTSINPASTVIEILETVPASPELLAVCQSLHSQGYKLALDDHDFDPKWDEFLPYITYVKIDVLQFNLLEISRYLRRIEGYKLVLLAEKVETAEQFEKLKMMGFVLFQGYLFARPEMMKQKQLSSNKANLLALIAEASKPELDFELLAGICQRDVGLSYKLLRFVNNSQFAARQPISSLKLAMVSMGEPELKKFIALLALANLADGKPDARLTVALVRARFCDLLAEQKHMSNNPPSAFLTGLFSNVHEIIEQPQPLMLEQLPLQTEIKQALLAQSGLLGQMLQLTLAFERGDWETTVNLEQQISGIAELAEVYQQAVRWADSILVS</sequence>
<feature type="domain" description="HDOD" evidence="2">
    <location>
        <begin position="198"/>
        <end position="385"/>
    </location>
</feature>
<dbReference type="InterPro" id="IPR052340">
    <property type="entry name" value="RNase_Y/CdgJ"/>
</dbReference>
<accession>A0A285INF6</accession>
<dbReference type="SUPFAM" id="SSF109604">
    <property type="entry name" value="HD-domain/PDEase-like"/>
    <property type="match status" value="1"/>
</dbReference>
<dbReference type="SMART" id="SM00052">
    <property type="entry name" value="EAL"/>
    <property type="match status" value="1"/>
</dbReference>